<dbReference type="Proteomes" id="UP000095349">
    <property type="component" value="Chromosome"/>
</dbReference>
<dbReference type="PATRIC" id="fig|285473.5.peg.4906"/>
<dbReference type="OrthoDB" id="3855639at2"/>
<evidence type="ECO:0000256" key="1">
    <source>
        <dbReference type="SAM" id="MobiDB-lite"/>
    </source>
</evidence>
<name>A0A1D8G8I5_9ACTN</name>
<evidence type="ECO:0000313" key="2">
    <source>
        <dbReference type="EMBL" id="AOT61767.1"/>
    </source>
</evidence>
<dbReference type="AlphaFoldDB" id="A0A1D8G8I5"/>
<organism evidence="2 3">
    <name type="scientific">Streptomyces rubrolavendulae</name>
    <dbReference type="NCBI Taxonomy" id="285473"/>
    <lineage>
        <taxon>Bacteria</taxon>
        <taxon>Bacillati</taxon>
        <taxon>Actinomycetota</taxon>
        <taxon>Actinomycetes</taxon>
        <taxon>Kitasatosporales</taxon>
        <taxon>Streptomycetaceae</taxon>
        <taxon>Streptomyces</taxon>
    </lineage>
</organism>
<dbReference type="RefSeq" id="WP_069978620.1">
    <property type="nucleotide sequence ID" value="NZ_CP017316.1"/>
</dbReference>
<evidence type="ECO:0000313" key="3">
    <source>
        <dbReference type="Proteomes" id="UP000095349"/>
    </source>
</evidence>
<dbReference type="STRING" id="285473.A4G23_04656"/>
<protein>
    <submittedName>
        <fullName evidence="2">Uncharacterized protein</fullName>
    </submittedName>
</protein>
<accession>A0A1D8G8I5</accession>
<sequence length="67" mass="6949">MDETRDSAYRAPAEPVTGERPADGAGGPPCADCVLCGEPTEHPESTRGATLCPVCEWQEAQRGACSG</sequence>
<reference evidence="2 3" key="1">
    <citation type="submission" date="2016-09" db="EMBL/GenBank/DDBJ databases">
        <title>Streptomyces rubrolavendulae MJM4426 Genome sequencing and assembly.</title>
        <authorList>
            <person name="Kim J.-G."/>
        </authorList>
    </citation>
    <scope>NUCLEOTIDE SEQUENCE [LARGE SCALE GENOMIC DNA]</scope>
    <source>
        <strain evidence="2 3">MJM4426</strain>
    </source>
</reference>
<keyword evidence="3" id="KW-1185">Reference proteome</keyword>
<dbReference type="EMBL" id="CP017316">
    <property type="protein sequence ID" value="AOT61767.1"/>
    <property type="molecule type" value="Genomic_DNA"/>
</dbReference>
<feature type="region of interest" description="Disordered" evidence="1">
    <location>
        <begin position="1"/>
        <end position="28"/>
    </location>
</feature>
<dbReference type="KEGG" id="srn:A4G23_04656"/>
<dbReference type="GeneID" id="33066230"/>
<gene>
    <name evidence="2" type="ORF">A4G23_04656</name>
</gene>
<proteinExistence type="predicted"/>